<dbReference type="OrthoDB" id="9973952at2"/>
<sequence length="91" mass="10063">MKTIIMAIIITLSLLLHSVYALKEYTRIEGKVLFIDTKNSAIEVKVYSKVCSGLHTFDIENSEAIKGLNVGDGISLYVISDCNKAKVGEQR</sequence>
<dbReference type="Proteomes" id="UP000194141">
    <property type="component" value="Unassembled WGS sequence"/>
</dbReference>
<evidence type="ECO:0000313" key="2">
    <source>
        <dbReference type="Proteomes" id="UP000194141"/>
    </source>
</evidence>
<evidence type="ECO:0008006" key="3">
    <source>
        <dbReference type="Google" id="ProtNLM"/>
    </source>
</evidence>
<reference evidence="1 2" key="1">
    <citation type="journal article" date="2017" name="Front. Microbiol.">
        <title>Genome Sequence of Desulfurella amilsii Strain TR1 and Comparative Genomics of Desulfurellaceae Family.</title>
        <authorList>
            <person name="Florentino A.P."/>
            <person name="Stams A.J."/>
            <person name="Sanchez-Andrea I."/>
        </authorList>
    </citation>
    <scope>NUCLEOTIDE SEQUENCE [LARGE SCALE GENOMIC DNA]</scope>
    <source>
        <strain evidence="1 2">TR1</strain>
    </source>
</reference>
<keyword evidence="2" id="KW-1185">Reference proteome</keyword>
<dbReference type="AlphaFoldDB" id="A0A1X4XZN9"/>
<comment type="caution">
    <text evidence="1">The sequence shown here is derived from an EMBL/GenBank/DDBJ whole genome shotgun (WGS) entry which is preliminary data.</text>
</comment>
<dbReference type="EMBL" id="MDSU01000001">
    <property type="protein sequence ID" value="OSS42974.1"/>
    <property type="molecule type" value="Genomic_DNA"/>
</dbReference>
<organism evidence="1 2">
    <name type="scientific">Desulfurella amilsii</name>
    <dbReference type="NCBI Taxonomy" id="1562698"/>
    <lineage>
        <taxon>Bacteria</taxon>
        <taxon>Pseudomonadati</taxon>
        <taxon>Campylobacterota</taxon>
        <taxon>Desulfurellia</taxon>
        <taxon>Desulfurellales</taxon>
        <taxon>Desulfurellaceae</taxon>
        <taxon>Desulfurella</taxon>
    </lineage>
</organism>
<evidence type="ECO:0000313" key="1">
    <source>
        <dbReference type="EMBL" id="OSS42974.1"/>
    </source>
</evidence>
<dbReference type="STRING" id="1562698.DESAMIL20_82"/>
<accession>A0A1X4XZN9</accession>
<name>A0A1X4XZN9_9BACT</name>
<protein>
    <recommendedName>
        <fullName evidence="3">DUF5666 domain-containing protein</fullName>
    </recommendedName>
</protein>
<gene>
    <name evidence="1" type="ORF">DESAMIL20_82</name>
</gene>
<dbReference type="RefSeq" id="WP_086032903.1">
    <property type="nucleotide sequence ID" value="NZ_MDSU01000001.1"/>
</dbReference>
<proteinExistence type="predicted"/>